<dbReference type="InterPro" id="IPR012291">
    <property type="entry name" value="CBM2_carb-bd_dom_sf"/>
</dbReference>
<protein>
    <recommendedName>
        <fullName evidence="2">CBM2 domain-containing protein</fullName>
    </recommendedName>
</protein>
<name>A0ABP4X4H3_9ACTN</name>
<reference evidence="4" key="1">
    <citation type="journal article" date="2019" name="Int. J. Syst. Evol. Microbiol.">
        <title>The Global Catalogue of Microorganisms (GCM) 10K type strain sequencing project: providing services to taxonomists for standard genome sequencing and annotation.</title>
        <authorList>
            <consortium name="The Broad Institute Genomics Platform"/>
            <consortium name="The Broad Institute Genome Sequencing Center for Infectious Disease"/>
            <person name="Wu L."/>
            <person name="Ma J."/>
        </authorList>
    </citation>
    <scope>NUCLEOTIDE SEQUENCE [LARGE SCALE GENOMIC DNA]</scope>
    <source>
        <strain evidence="4">JCM 13249</strain>
    </source>
</reference>
<evidence type="ECO:0000256" key="1">
    <source>
        <dbReference type="SAM" id="MobiDB-lite"/>
    </source>
</evidence>
<proteinExistence type="predicted"/>
<dbReference type="EMBL" id="BAAALS010000028">
    <property type="protein sequence ID" value="GAA1770103.1"/>
    <property type="molecule type" value="Genomic_DNA"/>
</dbReference>
<dbReference type="Proteomes" id="UP001500655">
    <property type="component" value="Unassembled WGS sequence"/>
</dbReference>
<feature type="compositionally biased region" description="Polar residues" evidence="1">
    <location>
        <begin position="1"/>
        <end position="52"/>
    </location>
</feature>
<feature type="region of interest" description="Disordered" evidence="1">
    <location>
        <begin position="1"/>
        <end position="60"/>
    </location>
</feature>
<sequence>MATEGYQSSGSSNITVSEGNTPITSGPVTSGPVTSNPITRAPTSGAPQTTGGSNPGGGACTATYNQVNQWPGGFQGDVTVRAGNSSINGWTVTMNFGGGQTVTQLWNGVASGTSSPVTVKNASYNGSLSANGSTTFGFTGSSSGSASAPSLTCTSP</sequence>
<comment type="caution">
    <text evidence="3">The sequence shown here is derived from an EMBL/GenBank/DDBJ whole genome shotgun (WGS) entry which is preliminary data.</text>
</comment>
<dbReference type="SUPFAM" id="SSF49384">
    <property type="entry name" value="Carbohydrate-binding domain"/>
    <property type="match status" value="1"/>
</dbReference>
<accession>A0ABP4X4H3</accession>
<dbReference type="InterPro" id="IPR033119">
    <property type="entry name" value="GH11_AS_2"/>
</dbReference>
<dbReference type="SMART" id="SM00637">
    <property type="entry name" value="CBD_II"/>
    <property type="match status" value="1"/>
</dbReference>
<dbReference type="PROSITE" id="PS00777">
    <property type="entry name" value="GH11_2"/>
    <property type="match status" value="1"/>
</dbReference>
<dbReference type="RefSeq" id="WP_344086003.1">
    <property type="nucleotide sequence ID" value="NZ_BAAALS010000028.1"/>
</dbReference>
<organism evidence="3 4">
    <name type="scientific">Luedemannella helvata</name>
    <dbReference type="NCBI Taxonomy" id="349315"/>
    <lineage>
        <taxon>Bacteria</taxon>
        <taxon>Bacillati</taxon>
        <taxon>Actinomycetota</taxon>
        <taxon>Actinomycetes</taxon>
        <taxon>Micromonosporales</taxon>
        <taxon>Micromonosporaceae</taxon>
        <taxon>Luedemannella</taxon>
    </lineage>
</organism>
<dbReference type="Pfam" id="PF00553">
    <property type="entry name" value="CBM_2"/>
    <property type="match status" value="1"/>
</dbReference>
<evidence type="ECO:0000313" key="4">
    <source>
        <dbReference type="Proteomes" id="UP001500655"/>
    </source>
</evidence>
<dbReference type="InterPro" id="IPR001919">
    <property type="entry name" value="CBD2"/>
</dbReference>
<dbReference type="InterPro" id="IPR008965">
    <property type="entry name" value="CBM2/CBM3_carb-bd_dom_sf"/>
</dbReference>
<dbReference type="PROSITE" id="PS51173">
    <property type="entry name" value="CBM2"/>
    <property type="match status" value="1"/>
</dbReference>
<keyword evidence="4" id="KW-1185">Reference proteome</keyword>
<evidence type="ECO:0000313" key="3">
    <source>
        <dbReference type="EMBL" id="GAA1770103.1"/>
    </source>
</evidence>
<evidence type="ECO:0000259" key="2">
    <source>
        <dbReference type="PROSITE" id="PS51173"/>
    </source>
</evidence>
<feature type="domain" description="CBM2" evidence="2">
    <location>
        <begin position="53"/>
        <end position="156"/>
    </location>
</feature>
<dbReference type="Gene3D" id="2.60.40.290">
    <property type="match status" value="1"/>
</dbReference>
<gene>
    <name evidence="3" type="ORF">GCM10009681_46840</name>
</gene>